<dbReference type="AlphaFoldDB" id="A0A6A5K3V2"/>
<keyword evidence="2" id="KW-1185">Reference proteome</keyword>
<name>A0A6A5K3V2_9PLEO</name>
<gene>
    <name evidence="1" type="ORF">BDW02DRAFT_572453</name>
</gene>
<accession>A0A6A5K3V2</accession>
<dbReference type="OrthoDB" id="4357141at2759"/>
<evidence type="ECO:0000313" key="2">
    <source>
        <dbReference type="Proteomes" id="UP000800040"/>
    </source>
</evidence>
<protein>
    <submittedName>
        <fullName evidence="1">Uncharacterized protein</fullName>
    </submittedName>
</protein>
<sequence length="69" mass="7067">MRATGTLGDGTEGRGGASPSLARATFRFGSVASASDDAFVRFRPRFPLALVASAASISARFARASRSSS</sequence>
<dbReference type="EMBL" id="ML975377">
    <property type="protein sequence ID" value="KAF1830980.1"/>
    <property type="molecule type" value="Genomic_DNA"/>
</dbReference>
<evidence type="ECO:0000313" key="1">
    <source>
        <dbReference type="EMBL" id="KAF1830980.1"/>
    </source>
</evidence>
<reference evidence="1" key="1">
    <citation type="submission" date="2020-01" db="EMBL/GenBank/DDBJ databases">
        <authorList>
            <consortium name="DOE Joint Genome Institute"/>
            <person name="Haridas S."/>
            <person name="Albert R."/>
            <person name="Binder M."/>
            <person name="Bloem J."/>
            <person name="Labutti K."/>
            <person name="Salamov A."/>
            <person name="Andreopoulos B."/>
            <person name="Baker S.E."/>
            <person name="Barry K."/>
            <person name="Bills G."/>
            <person name="Bluhm B.H."/>
            <person name="Cannon C."/>
            <person name="Castanera R."/>
            <person name="Culley D.E."/>
            <person name="Daum C."/>
            <person name="Ezra D."/>
            <person name="Gonzalez J.B."/>
            <person name="Henrissat B."/>
            <person name="Kuo A."/>
            <person name="Liang C."/>
            <person name="Lipzen A."/>
            <person name="Lutzoni F."/>
            <person name="Magnuson J."/>
            <person name="Mondo S."/>
            <person name="Nolan M."/>
            <person name="Ohm R."/>
            <person name="Pangilinan J."/>
            <person name="Park H.-J."/>
            <person name="Ramirez L."/>
            <person name="Alfaro M."/>
            <person name="Sun H."/>
            <person name="Tritt A."/>
            <person name="Yoshinaga Y."/>
            <person name="Zwiers L.-H."/>
            <person name="Turgeon B.G."/>
            <person name="Goodwin S.B."/>
            <person name="Spatafora J.W."/>
            <person name="Crous P.W."/>
            <person name="Grigoriev I.V."/>
        </authorList>
    </citation>
    <scope>NUCLEOTIDE SEQUENCE</scope>
    <source>
        <strain evidence="1">P77</strain>
    </source>
</reference>
<dbReference type="Proteomes" id="UP000800040">
    <property type="component" value="Unassembled WGS sequence"/>
</dbReference>
<proteinExistence type="predicted"/>
<organism evidence="1 2">
    <name type="scientific">Decorospora gaudefroyi</name>
    <dbReference type="NCBI Taxonomy" id="184978"/>
    <lineage>
        <taxon>Eukaryota</taxon>
        <taxon>Fungi</taxon>
        <taxon>Dikarya</taxon>
        <taxon>Ascomycota</taxon>
        <taxon>Pezizomycotina</taxon>
        <taxon>Dothideomycetes</taxon>
        <taxon>Pleosporomycetidae</taxon>
        <taxon>Pleosporales</taxon>
        <taxon>Pleosporineae</taxon>
        <taxon>Pleosporaceae</taxon>
        <taxon>Decorospora</taxon>
    </lineage>
</organism>